<protein>
    <recommendedName>
        <fullName evidence="6">Recombinase family protein</fullName>
    </recommendedName>
</protein>
<evidence type="ECO:0008006" key="6">
    <source>
        <dbReference type="Google" id="ProtNLM"/>
    </source>
</evidence>
<organism evidence="4 5">
    <name type="scientific">Pseudoneobacillus rhizosphaerae</name>
    <dbReference type="NCBI Taxonomy" id="2880968"/>
    <lineage>
        <taxon>Bacteria</taxon>
        <taxon>Bacillati</taxon>
        <taxon>Bacillota</taxon>
        <taxon>Bacilli</taxon>
        <taxon>Bacillales</taxon>
        <taxon>Bacillaceae</taxon>
        <taxon>Pseudoneobacillus</taxon>
    </lineage>
</organism>
<sequence length="496" mass="57522">MKALYGRVSIEDQSTKGYGLKNQIDECKKKIGNEEHLIFLDEGISGEVLDRPGLTQLREAVQSGIVTEIICYDPDRLSRKLMHQLMLDEEFRKKGVFVEFVNGEYAQTAEGQLFKNIRGSISEFEKEKIKQRTKGGKLRKAREGKVLGNYGLYGYGFDKDKNTYTIDEEEAKVVRMIFDYFTDATSPFKGINGIAKHLTEIGIPTAKKKQVWHRQVVRQILLNESYTGRHAHNKHNTDGNYVRKQSGQATIQSLRPQEEWIYVSIPRIIPDEQFNVAQEFLAQSRRRFAKESLNQYLLSGLLICKDCGNTMSGRRVKWWGNYKFIYSDIKNTAGAKVKGCGNYIQIDEIEEEVWKHILKILNEPEKILQYKASTKERDYYQNELEQISKEIEKNKKGRQRLLTLVAMSDDLDLTEIKDQLEELQSREKTLQTQYNQLEEQLKGLGIDNSESLMRRAIELKLTLKEELSFDGKKEVIRSLVKQIAVTKEKEVEIYLF</sequence>
<feature type="domain" description="Resolvase/invertase-type recombinase catalytic" evidence="2">
    <location>
        <begin position="1"/>
        <end position="144"/>
    </location>
</feature>
<dbReference type="InterPro" id="IPR036162">
    <property type="entry name" value="Resolvase-like_N_sf"/>
</dbReference>
<dbReference type="InterPro" id="IPR050639">
    <property type="entry name" value="SSR_resolvase"/>
</dbReference>
<accession>A0A9C7G9K2</accession>
<dbReference type="CDD" id="cd00338">
    <property type="entry name" value="Ser_Recombinase"/>
    <property type="match status" value="1"/>
</dbReference>
<dbReference type="Pfam" id="PF00239">
    <property type="entry name" value="Resolvase"/>
    <property type="match status" value="1"/>
</dbReference>
<dbReference type="InterPro" id="IPR025827">
    <property type="entry name" value="Zn_ribbon_recom_dom"/>
</dbReference>
<dbReference type="SUPFAM" id="SSF53041">
    <property type="entry name" value="Resolvase-like"/>
    <property type="match status" value="1"/>
</dbReference>
<evidence type="ECO:0000256" key="1">
    <source>
        <dbReference type="SAM" id="Coils"/>
    </source>
</evidence>
<evidence type="ECO:0000313" key="5">
    <source>
        <dbReference type="Proteomes" id="UP000789845"/>
    </source>
</evidence>
<dbReference type="GO" id="GO:0003677">
    <property type="term" value="F:DNA binding"/>
    <property type="evidence" value="ECO:0007669"/>
    <property type="project" value="InterPro"/>
</dbReference>
<dbReference type="InterPro" id="IPR038109">
    <property type="entry name" value="DNA_bind_recomb_sf"/>
</dbReference>
<dbReference type="EMBL" id="CAKJTG010000008">
    <property type="protein sequence ID" value="CAG9608077.1"/>
    <property type="molecule type" value="Genomic_DNA"/>
</dbReference>
<feature type="coiled-coil region" evidence="1">
    <location>
        <begin position="370"/>
        <end position="447"/>
    </location>
</feature>
<name>A0A9C7G9K2_9BACI</name>
<proteinExistence type="predicted"/>
<comment type="caution">
    <text evidence="4">The sequence shown here is derived from an EMBL/GenBank/DDBJ whole genome shotgun (WGS) entry which is preliminary data.</text>
</comment>
<dbReference type="PANTHER" id="PTHR30461">
    <property type="entry name" value="DNA-INVERTASE FROM LAMBDOID PROPHAGE"/>
    <property type="match status" value="1"/>
</dbReference>
<dbReference type="PANTHER" id="PTHR30461:SF23">
    <property type="entry name" value="DNA RECOMBINASE-RELATED"/>
    <property type="match status" value="1"/>
</dbReference>
<dbReference type="GO" id="GO:0000150">
    <property type="term" value="F:DNA strand exchange activity"/>
    <property type="evidence" value="ECO:0007669"/>
    <property type="project" value="InterPro"/>
</dbReference>
<dbReference type="SMART" id="SM00857">
    <property type="entry name" value="Resolvase"/>
    <property type="match status" value="1"/>
</dbReference>
<dbReference type="Pfam" id="PF13408">
    <property type="entry name" value="Zn_ribbon_recom"/>
    <property type="match status" value="1"/>
</dbReference>
<dbReference type="InterPro" id="IPR011109">
    <property type="entry name" value="DNA_bind_recombinase_dom"/>
</dbReference>
<dbReference type="PROSITE" id="PS51736">
    <property type="entry name" value="RECOMBINASES_3"/>
    <property type="match status" value="1"/>
</dbReference>
<dbReference type="Proteomes" id="UP000789845">
    <property type="component" value="Unassembled WGS sequence"/>
</dbReference>
<evidence type="ECO:0000259" key="3">
    <source>
        <dbReference type="PROSITE" id="PS51737"/>
    </source>
</evidence>
<dbReference type="Pfam" id="PF07508">
    <property type="entry name" value="Recombinase"/>
    <property type="match status" value="1"/>
</dbReference>
<dbReference type="Gene3D" id="3.90.1750.20">
    <property type="entry name" value="Putative Large Serine Recombinase, Chain B, Domain 2"/>
    <property type="match status" value="1"/>
</dbReference>
<evidence type="ECO:0000259" key="2">
    <source>
        <dbReference type="PROSITE" id="PS51736"/>
    </source>
</evidence>
<keyword evidence="5" id="KW-1185">Reference proteome</keyword>
<dbReference type="Gene3D" id="3.40.50.1390">
    <property type="entry name" value="Resolvase, N-terminal catalytic domain"/>
    <property type="match status" value="1"/>
</dbReference>
<feature type="domain" description="Recombinase" evidence="3">
    <location>
        <begin position="152"/>
        <end position="287"/>
    </location>
</feature>
<dbReference type="RefSeq" id="WP_230496325.1">
    <property type="nucleotide sequence ID" value="NZ_CAKJTG010000008.1"/>
</dbReference>
<evidence type="ECO:0000313" key="4">
    <source>
        <dbReference type="EMBL" id="CAG9608077.1"/>
    </source>
</evidence>
<keyword evidence="1" id="KW-0175">Coiled coil</keyword>
<dbReference type="PROSITE" id="PS51737">
    <property type="entry name" value="RECOMBINASE_DNA_BIND"/>
    <property type="match status" value="1"/>
</dbReference>
<dbReference type="AlphaFoldDB" id="A0A9C7G9K2"/>
<reference evidence="4" key="1">
    <citation type="submission" date="2021-10" db="EMBL/GenBank/DDBJ databases">
        <authorList>
            <person name="Criscuolo A."/>
        </authorList>
    </citation>
    <scope>NUCLEOTIDE SEQUENCE</scope>
    <source>
        <strain evidence="4">CIP111885</strain>
    </source>
</reference>
<gene>
    <name evidence="4" type="ORF">NEOCIP111885_01769</name>
</gene>
<dbReference type="InterPro" id="IPR006119">
    <property type="entry name" value="Resolv_N"/>
</dbReference>